<proteinExistence type="predicted"/>
<evidence type="ECO:0000313" key="4">
    <source>
        <dbReference type="EMBL" id="GGB74197.1"/>
    </source>
</evidence>
<feature type="region of interest" description="Disordered" evidence="2">
    <location>
        <begin position="1"/>
        <end position="20"/>
    </location>
</feature>
<evidence type="ECO:0000259" key="3">
    <source>
        <dbReference type="Pfam" id="PF13505"/>
    </source>
</evidence>
<dbReference type="Proteomes" id="UP000628854">
    <property type="component" value="Unassembled WGS sequence"/>
</dbReference>
<accession>A0ABQ1JPC9</accession>
<dbReference type="EMBL" id="BMKF01000002">
    <property type="protein sequence ID" value="GGB74197.1"/>
    <property type="molecule type" value="Genomic_DNA"/>
</dbReference>
<feature type="domain" description="Outer membrane protein beta-barrel" evidence="3">
    <location>
        <begin position="33"/>
        <end position="210"/>
    </location>
</feature>
<gene>
    <name evidence="4" type="ORF">GCM10011503_23640</name>
</gene>
<keyword evidence="5" id="KW-1185">Reference proteome</keyword>
<name>A0ABQ1JPC9_9PROT</name>
<evidence type="ECO:0000256" key="1">
    <source>
        <dbReference type="ARBA" id="ARBA00022729"/>
    </source>
</evidence>
<protein>
    <recommendedName>
        <fullName evidence="3">Outer membrane protein beta-barrel domain-containing protein</fullName>
    </recommendedName>
</protein>
<dbReference type="InterPro" id="IPR027385">
    <property type="entry name" value="Beta-barrel_OMP"/>
</dbReference>
<reference evidence="5" key="1">
    <citation type="journal article" date="2019" name="Int. J. Syst. Evol. Microbiol.">
        <title>The Global Catalogue of Microorganisms (GCM) 10K type strain sequencing project: providing services to taxonomists for standard genome sequencing and annotation.</title>
        <authorList>
            <consortium name="The Broad Institute Genomics Platform"/>
            <consortium name="The Broad Institute Genome Sequencing Center for Infectious Disease"/>
            <person name="Wu L."/>
            <person name="Ma J."/>
        </authorList>
    </citation>
    <scope>NUCLEOTIDE SEQUENCE [LARGE SCALE GENOMIC DNA]</scope>
    <source>
        <strain evidence="5">CGMCC 1.15928</strain>
    </source>
</reference>
<dbReference type="Pfam" id="PF13505">
    <property type="entry name" value="OMP_b-brl"/>
    <property type="match status" value="1"/>
</dbReference>
<keyword evidence="1" id="KW-0732">Signal</keyword>
<comment type="caution">
    <text evidence="4">The sequence shown here is derived from an EMBL/GenBank/DDBJ whole genome shotgun (WGS) entry which is preliminary data.</text>
</comment>
<evidence type="ECO:0000313" key="5">
    <source>
        <dbReference type="Proteomes" id="UP000628854"/>
    </source>
</evidence>
<dbReference type="Gene3D" id="2.40.160.20">
    <property type="match status" value="1"/>
</dbReference>
<evidence type="ECO:0000256" key="2">
    <source>
        <dbReference type="SAM" id="MobiDB-lite"/>
    </source>
</evidence>
<sequence length="246" mass="27092">MQSQCLGNGSPSEHASPYPAAHPRKARAALAFSALAVAALPAATAQDKSRYKPVDETDNSGVYAALRGYGAIHDQNNFLFEASREFGAAIGFAWDENWRIEGEYARRWAKISGINGARQAKGNFDSHTFGAHLFRDFNHGSRFRPFLGAGAGWGILDFEFSGPANINPDFIVMGDDTNQSLYWNVLAGVNYRVSDRWKVGAGVEYFTFDDQPVEANVGGRLGIDGINRSYNYFISARYSLTGPFRR</sequence>
<organism evidence="4 5">
    <name type="scientific">Henriciella pelagia</name>
    <dbReference type="NCBI Taxonomy" id="1977912"/>
    <lineage>
        <taxon>Bacteria</taxon>
        <taxon>Pseudomonadati</taxon>
        <taxon>Pseudomonadota</taxon>
        <taxon>Alphaproteobacteria</taxon>
        <taxon>Hyphomonadales</taxon>
        <taxon>Hyphomonadaceae</taxon>
        <taxon>Henriciella</taxon>
    </lineage>
</organism>
<dbReference type="RefSeq" id="WP_084393110.1">
    <property type="nucleotide sequence ID" value="NZ_BMKF01000002.1"/>
</dbReference>
<feature type="compositionally biased region" description="Polar residues" evidence="2">
    <location>
        <begin position="1"/>
        <end position="13"/>
    </location>
</feature>
<dbReference type="InterPro" id="IPR011250">
    <property type="entry name" value="OMP/PagP_B-barrel"/>
</dbReference>
<dbReference type="SUPFAM" id="SSF56925">
    <property type="entry name" value="OMPA-like"/>
    <property type="match status" value="1"/>
</dbReference>